<gene>
    <name evidence="13" type="ORF">CPter91_0714</name>
</gene>
<dbReference type="InterPro" id="IPR001702">
    <property type="entry name" value="Porin_Gram-ve"/>
</dbReference>
<keyword evidence="7" id="KW-0406">Ion transport</keyword>
<dbReference type="Pfam" id="PF13609">
    <property type="entry name" value="Porin_4"/>
    <property type="match status" value="1"/>
</dbReference>
<evidence type="ECO:0000256" key="1">
    <source>
        <dbReference type="ARBA" id="ARBA00004571"/>
    </source>
</evidence>
<dbReference type="GO" id="GO:0034220">
    <property type="term" value="P:monoatomic ion transmembrane transport"/>
    <property type="evidence" value="ECO:0007669"/>
    <property type="project" value="InterPro"/>
</dbReference>
<evidence type="ECO:0000256" key="9">
    <source>
        <dbReference type="ARBA" id="ARBA00023136"/>
    </source>
</evidence>
<evidence type="ECO:0000256" key="4">
    <source>
        <dbReference type="ARBA" id="ARBA00022452"/>
    </source>
</evidence>
<dbReference type="PRINTS" id="PR00184">
    <property type="entry name" value="NEISSPPORIN"/>
</dbReference>
<comment type="subunit">
    <text evidence="2">Homotrimer.</text>
</comment>
<name>A0A127PZ95_9BURK</name>
<dbReference type="RefSeq" id="WP_061936906.1">
    <property type="nucleotide sequence ID" value="NZ_CP013234.1"/>
</dbReference>
<evidence type="ECO:0000256" key="8">
    <source>
        <dbReference type="ARBA" id="ARBA00023114"/>
    </source>
</evidence>
<dbReference type="GO" id="GO:0046930">
    <property type="term" value="C:pore complex"/>
    <property type="evidence" value="ECO:0007669"/>
    <property type="project" value="UniProtKB-KW"/>
</dbReference>
<dbReference type="PANTHER" id="PTHR34501:SF9">
    <property type="entry name" value="MAJOR OUTER MEMBRANE PROTEIN P.IA"/>
    <property type="match status" value="1"/>
</dbReference>
<sequence>MKRKLVVAGCLAGCSAVAQADSNVTLYGDIDQYIGYIHSSSGNSVTGLNDGAILRSRLGLRGVEDLGSGYQTKFTLEQGLNANTGAAADSSRLFDRQAWIGMNTPVGEFRIGRQNTIIFFIGGAIDYTERTTYGSVINTFGVPSRYDNDISYKSPRIAGFQADAHYALTETAGESVGTRGVYQLGLDYTNGPYRAGYAGLWAKPAANATYSQMVVYHNVYADYDYGHGKLYFAYVRSNNVTASANGNTAAAILNNVSIPNNAFPGTNTSVQRMYNIYQVSADYRINPQLRIGALYGVIRDSSGGDAGAQGGNVGAYYDLSKRTTLYGFGNYMKNDANAGFRFSGSAGPTANLAGADINGKSLIGLQAGILHRF</sequence>
<evidence type="ECO:0000313" key="14">
    <source>
        <dbReference type="Proteomes" id="UP000074561"/>
    </source>
</evidence>
<dbReference type="GO" id="GO:0009279">
    <property type="term" value="C:cell outer membrane"/>
    <property type="evidence" value="ECO:0007669"/>
    <property type="project" value="UniProtKB-SubCell"/>
</dbReference>
<evidence type="ECO:0000256" key="2">
    <source>
        <dbReference type="ARBA" id="ARBA00011233"/>
    </source>
</evidence>
<reference evidence="13 14" key="1">
    <citation type="submission" date="2015-11" db="EMBL/GenBank/DDBJ databases">
        <title>Exploring the genomic traits of fungus-feeding bacterial genus Collimonas.</title>
        <authorList>
            <person name="Song C."/>
            <person name="Schmidt R."/>
            <person name="de Jager V."/>
            <person name="Krzyzanowska D."/>
            <person name="Jongedijk E."/>
            <person name="Cankar K."/>
            <person name="Beekwilder J."/>
            <person name="van Veen A."/>
            <person name="de Boer W."/>
            <person name="van Veen J.A."/>
            <person name="Garbeva P."/>
        </authorList>
    </citation>
    <scope>NUCLEOTIDE SEQUENCE [LARGE SCALE GENOMIC DNA]</scope>
    <source>
        <strain evidence="13 14">Ter91</strain>
    </source>
</reference>
<keyword evidence="8" id="KW-0626">Porin</keyword>
<keyword evidence="4" id="KW-1134">Transmembrane beta strand</keyword>
<evidence type="ECO:0000259" key="12">
    <source>
        <dbReference type="Pfam" id="PF13609"/>
    </source>
</evidence>
<proteinExistence type="predicted"/>
<dbReference type="InterPro" id="IPR023614">
    <property type="entry name" value="Porin_dom_sf"/>
</dbReference>
<evidence type="ECO:0000256" key="7">
    <source>
        <dbReference type="ARBA" id="ARBA00023065"/>
    </source>
</evidence>
<dbReference type="PATRIC" id="fig|279113.9.peg.721"/>
<evidence type="ECO:0000256" key="10">
    <source>
        <dbReference type="ARBA" id="ARBA00023237"/>
    </source>
</evidence>
<dbReference type="KEGG" id="cpra:CPter91_0714"/>
<evidence type="ECO:0000256" key="5">
    <source>
        <dbReference type="ARBA" id="ARBA00022692"/>
    </source>
</evidence>
<keyword evidence="6 11" id="KW-0732">Signal</keyword>
<keyword evidence="5" id="KW-0812">Transmembrane</keyword>
<keyword evidence="3" id="KW-0813">Transport</keyword>
<dbReference type="PRINTS" id="PR00182">
    <property type="entry name" value="ECOLNEIPORIN"/>
</dbReference>
<evidence type="ECO:0000256" key="11">
    <source>
        <dbReference type="SAM" id="SignalP"/>
    </source>
</evidence>
<evidence type="ECO:0000256" key="3">
    <source>
        <dbReference type="ARBA" id="ARBA00022448"/>
    </source>
</evidence>
<dbReference type="Proteomes" id="UP000074561">
    <property type="component" value="Chromosome"/>
</dbReference>
<dbReference type="Gene3D" id="2.40.160.10">
    <property type="entry name" value="Porin"/>
    <property type="match status" value="1"/>
</dbReference>
<dbReference type="AlphaFoldDB" id="A0A127PZ95"/>
<dbReference type="PANTHER" id="PTHR34501">
    <property type="entry name" value="PROTEIN YDDL-RELATED"/>
    <property type="match status" value="1"/>
</dbReference>
<feature type="signal peptide" evidence="11">
    <location>
        <begin position="1"/>
        <end position="20"/>
    </location>
</feature>
<dbReference type="OrthoDB" id="8576858at2"/>
<dbReference type="GO" id="GO:0015288">
    <property type="term" value="F:porin activity"/>
    <property type="evidence" value="ECO:0007669"/>
    <property type="project" value="UniProtKB-KW"/>
</dbReference>
<feature type="domain" description="Porin" evidence="12">
    <location>
        <begin position="11"/>
        <end position="336"/>
    </location>
</feature>
<dbReference type="STRING" id="279113.CPter91_0714"/>
<feature type="chain" id="PRO_5007277319" evidence="11">
    <location>
        <begin position="21"/>
        <end position="373"/>
    </location>
</feature>
<dbReference type="InterPro" id="IPR033900">
    <property type="entry name" value="Gram_neg_porin_domain"/>
</dbReference>
<evidence type="ECO:0000313" key="13">
    <source>
        <dbReference type="EMBL" id="AMP03109.1"/>
    </source>
</evidence>
<comment type="subcellular location">
    <subcellularLocation>
        <location evidence="1">Cell outer membrane</location>
        <topology evidence="1">Multi-pass membrane protein</topology>
    </subcellularLocation>
</comment>
<keyword evidence="9" id="KW-0472">Membrane</keyword>
<protein>
    <submittedName>
        <fullName evidence="13">Gram-negative porin family protein</fullName>
    </submittedName>
</protein>
<dbReference type="InterPro" id="IPR002299">
    <property type="entry name" value="Porin_Neis"/>
</dbReference>
<dbReference type="InterPro" id="IPR050298">
    <property type="entry name" value="Gram-neg_bact_OMP"/>
</dbReference>
<organism evidence="13 14">
    <name type="scientific">Collimonas pratensis</name>
    <dbReference type="NCBI Taxonomy" id="279113"/>
    <lineage>
        <taxon>Bacteria</taxon>
        <taxon>Pseudomonadati</taxon>
        <taxon>Pseudomonadota</taxon>
        <taxon>Betaproteobacteria</taxon>
        <taxon>Burkholderiales</taxon>
        <taxon>Oxalobacteraceae</taxon>
        <taxon>Collimonas</taxon>
    </lineage>
</organism>
<dbReference type="SUPFAM" id="SSF56935">
    <property type="entry name" value="Porins"/>
    <property type="match status" value="1"/>
</dbReference>
<evidence type="ECO:0000256" key="6">
    <source>
        <dbReference type="ARBA" id="ARBA00022729"/>
    </source>
</evidence>
<dbReference type="CDD" id="cd00342">
    <property type="entry name" value="gram_neg_porins"/>
    <property type="match status" value="1"/>
</dbReference>
<dbReference type="EMBL" id="CP013234">
    <property type="protein sequence ID" value="AMP03109.1"/>
    <property type="molecule type" value="Genomic_DNA"/>
</dbReference>
<accession>A0A127PZ95</accession>
<keyword evidence="10" id="KW-0998">Cell outer membrane</keyword>